<dbReference type="InterPro" id="IPR029063">
    <property type="entry name" value="SAM-dependent_MTases_sf"/>
</dbReference>
<keyword evidence="3" id="KW-0489">Methyltransferase</keyword>
<comment type="caution">
    <text evidence="3">The sequence shown here is derived from an EMBL/GenBank/DDBJ whole genome shotgun (WGS) entry which is preliminary data.</text>
</comment>
<dbReference type="PANTHER" id="PTHR43591:SF24">
    <property type="entry name" value="2-METHOXY-6-POLYPRENYL-1,4-BENZOQUINOL METHYLASE, MITOCHONDRIAL"/>
    <property type="match status" value="1"/>
</dbReference>
<evidence type="ECO:0000313" key="4">
    <source>
        <dbReference type="Proteomes" id="UP000545761"/>
    </source>
</evidence>
<dbReference type="GO" id="GO:0008757">
    <property type="term" value="F:S-adenosylmethionine-dependent methyltransferase activity"/>
    <property type="evidence" value="ECO:0007669"/>
    <property type="project" value="InterPro"/>
</dbReference>
<accession>A0A7W0I9L7</accession>
<dbReference type="Gene3D" id="3.40.50.150">
    <property type="entry name" value="Vaccinia Virus protein VP39"/>
    <property type="match status" value="1"/>
</dbReference>
<dbReference type="CDD" id="cd02440">
    <property type="entry name" value="AdoMet_MTases"/>
    <property type="match status" value="1"/>
</dbReference>
<keyword evidence="3" id="KW-0808">Transferase</keyword>
<organism evidence="3 4">
    <name type="scientific">Streptomyces himalayensis subsp. himalayensis</name>
    <dbReference type="NCBI Taxonomy" id="2756131"/>
    <lineage>
        <taxon>Bacteria</taxon>
        <taxon>Bacillati</taxon>
        <taxon>Actinomycetota</taxon>
        <taxon>Actinomycetes</taxon>
        <taxon>Kitasatosporales</taxon>
        <taxon>Streptomycetaceae</taxon>
        <taxon>Streptomyces</taxon>
        <taxon>Streptomyces himalayensis</taxon>
    </lineage>
</organism>
<dbReference type="EMBL" id="JACEHE010000009">
    <property type="protein sequence ID" value="MBA2947480.1"/>
    <property type="molecule type" value="Genomic_DNA"/>
</dbReference>
<dbReference type="AlphaFoldDB" id="A0A7W0I9L7"/>
<sequence length="263" mass="28611">MFTPQGPTFLELAVQALSSTARGYDLLAPKFDQTPFRTPDRLLDAVASALRPLGPFQKGLDVCCGTGAGVGVLRELCEDRVTGVDFSAGMLSAARSAVSDDRGGTGPHDGRGSRGGPAPQVRTGGPAVDWVRADARALPFRPVFDLAVSFGAFGHFLPDEQGLLFSQVHAALRPGGRFVFPIAAPPRVGSRLYWALWCFDMAMRVRNALWRPRFVMYYRTFRLPRVCQELRAAGFAVELLPLPDLGRQPDGSPRCRLVVARKV</sequence>
<feature type="region of interest" description="Disordered" evidence="1">
    <location>
        <begin position="97"/>
        <end position="124"/>
    </location>
</feature>
<dbReference type="SUPFAM" id="SSF53335">
    <property type="entry name" value="S-adenosyl-L-methionine-dependent methyltransferases"/>
    <property type="match status" value="1"/>
</dbReference>
<protein>
    <submittedName>
        <fullName evidence="3">Class I SAM-dependent methyltransferase</fullName>
    </submittedName>
</protein>
<dbReference type="RefSeq" id="WP_181658442.1">
    <property type="nucleotide sequence ID" value="NZ_JACEHE010000009.1"/>
</dbReference>
<reference evidence="3 4" key="1">
    <citation type="submission" date="2020-07" db="EMBL/GenBank/DDBJ databases">
        <title>Streptomyces isolated from Indian soil.</title>
        <authorList>
            <person name="Mandal S."/>
            <person name="Maiti P.K."/>
        </authorList>
    </citation>
    <scope>NUCLEOTIDE SEQUENCE [LARGE SCALE GENOMIC DNA]</scope>
    <source>
        <strain evidence="3 4">PSKA28</strain>
    </source>
</reference>
<name>A0A7W0I9L7_9ACTN</name>
<feature type="domain" description="Methyltransferase type 11" evidence="2">
    <location>
        <begin position="60"/>
        <end position="180"/>
    </location>
</feature>
<evidence type="ECO:0000259" key="2">
    <source>
        <dbReference type="Pfam" id="PF08241"/>
    </source>
</evidence>
<proteinExistence type="predicted"/>
<dbReference type="Proteomes" id="UP000545761">
    <property type="component" value="Unassembled WGS sequence"/>
</dbReference>
<evidence type="ECO:0000313" key="3">
    <source>
        <dbReference type="EMBL" id="MBA2947480.1"/>
    </source>
</evidence>
<feature type="compositionally biased region" description="Basic and acidic residues" evidence="1">
    <location>
        <begin position="98"/>
        <end position="112"/>
    </location>
</feature>
<dbReference type="InterPro" id="IPR013216">
    <property type="entry name" value="Methyltransf_11"/>
</dbReference>
<evidence type="ECO:0000256" key="1">
    <source>
        <dbReference type="SAM" id="MobiDB-lite"/>
    </source>
</evidence>
<dbReference type="PANTHER" id="PTHR43591">
    <property type="entry name" value="METHYLTRANSFERASE"/>
    <property type="match status" value="1"/>
</dbReference>
<dbReference type="GO" id="GO:0032259">
    <property type="term" value="P:methylation"/>
    <property type="evidence" value="ECO:0007669"/>
    <property type="project" value="UniProtKB-KW"/>
</dbReference>
<gene>
    <name evidence="3" type="ORF">H1D24_17130</name>
</gene>
<dbReference type="Pfam" id="PF08241">
    <property type="entry name" value="Methyltransf_11"/>
    <property type="match status" value="1"/>
</dbReference>